<reference evidence="9 10" key="1">
    <citation type="journal article" date="2016" name="Appl. Environ. Microbiol.">
        <title>Lack of Overt Genome Reduction in the Bryostatin-Producing Bryozoan Symbiont "Candidatus Endobugula sertula".</title>
        <authorList>
            <person name="Miller I.J."/>
            <person name="Vanee N."/>
            <person name="Fong S.S."/>
            <person name="Lim-Fong G.E."/>
            <person name="Kwan J.C."/>
        </authorList>
    </citation>
    <scope>NUCLEOTIDE SEQUENCE [LARGE SCALE GENOMIC DNA]</scope>
    <source>
        <strain evidence="9">AB1-4</strain>
    </source>
</reference>
<dbReference type="GO" id="GO:0004069">
    <property type="term" value="F:L-aspartate:2-oxoglutarate aminotransferase activity"/>
    <property type="evidence" value="ECO:0007669"/>
    <property type="project" value="TreeGrafter"/>
</dbReference>
<dbReference type="InterPro" id="IPR015422">
    <property type="entry name" value="PyrdxlP-dep_Trfase_small"/>
</dbReference>
<dbReference type="GO" id="GO:0030170">
    <property type="term" value="F:pyridoxal phosphate binding"/>
    <property type="evidence" value="ECO:0007669"/>
    <property type="project" value="InterPro"/>
</dbReference>
<evidence type="ECO:0000256" key="7">
    <source>
        <dbReference type="RuleBase" id="RU000481"/>
    </source>
</evidence>
<dbReference type="InterPro" id="IPR015424">
    <property type="entry name" value="PyrdxlP-dep_Trfase"/>
</dbReference>
<dbReference type="SUPFAM" id="SSF53383">
    <property type="entry name" value="PLP-dependent transferases"/>
    <property type="match status" value="1"/>
</dbReference>
<evidence type="ECO:0000256" key="5">
    <source>
        <dbReference type="ARBA" id="ARBA00022679"/>
    </source>
</evidence>
<feature type="domain" description="Aminotransferase class I/classII large" evidence="8">
    <location>
        <begin position="27"/>
        <end position="396"/>
    </location>
</feature>
<dbReference type="AlphaFoldDB" id="A0A1D2QQR6"/>
<dbReference type="InterPro" id="IPR015421">
    <property type="entry name" value="PyrdxlP-dep_Trfase_major"/>
</dbReference>
<dbReference type="GO" id="GO:0042802">
    <property type="term" value="F:identical protein binding"/>
    <property type="evidence" value="ECO:0007669"/>
    <property type="project" value="TreeGrafter"/>
</dbReference>
<dbReference type="EC" id="2.6.1.-" evidence="7"/>
<evidence type="ECO:0000256" key="1">
    <source>
        <dbReference type="ARBA" id="ARBA00001933"/>
    </source>
</evidence>
<keyword evidence="4 7" id="KW-0032">Aminotransferase</keyword>
<evidence type="ECO:0000256" key="2">
    <source>
        <dbReference type="ARBA" id="ARBA00007441"/>
    </source>
</evidence>
<dbReference type="NCBIfam" id="NF006719">
    <property type="entry name" value="PRK09257.1"/>
    <property type="match status" value="1"/>
</dbReference>
<protein>
    <recommendedName>
        <fullName evidence="7">Aminotransferase</fullName>
        <ecNumber evidence="7">2.6.1.-</ecNumber>
    </recommendedName>
</protein>
<gene>
    <name evidence="9" type="ORF">AB835_06295</name>
</gene>
<dbReference type="FunFam" id="3.40.640.10:FF:000066">
    <property type="entry name" value="Aspartate aminotransferase"/>
    <property type="match status" value="1"/>
</dbReference>
<dbReference type="Gene3D" id="3.40.640.10">
    <property type="entry name" value="Type I PLP-dependent aspartate aminotransferase-like (Major domain)"/>
    <property type="match status" value="1"/>
</dbReference>
<dbReference type="InterPro" id="IPR004839">
    <property type="entry name" value="Aminotransferase_I/II_large"/>
</dbReference>
<keyword evidence="5 7" id="KW-0808">Transferase</keyword>
<proteinExistence type="inferred from homology"/>
<organism evidence="9 10">
    <name type="scientific">Candidatus Endobugula sertula</name>
    <name type="common">Bugula neritina bacterial symbiont</name>
    <dbReference type="NCBI Taxonomy" id="62101"/>
    <lineage>
        <taxon>Bacteria</taxon>
        <taxon>Pseudomonadati</taxon>
        <taxon>Pseudomonadota</taxon>
        <taxon>Gammaproteobacteria</taxon>
        <taxon>Cellvibrionales</taxon>
        <taxon>Cellvibrionaceae</taxon>
        <taxon>Candidatus Endobugula</taxon>
    </lineage>
</organism>
<dbReference type="InterPro" id="IPR000796">
    <property type="entry name" value="Asp_trans"/>
</dbReference>
<evidence type="ECO:0000256" key="6">
    <source>
        <dbReference type="ARBA" id="ARBA00022898"/>
    </source>
</evidence>
<comment type="subunit">
    <text evidence="3">Homodimer.</text>
</comment>
<sequence length="400" mass="44231">MLDVLNPLAVDPILTLTLECNSDTNPNKVDLGAGVYKNEAGHTPIMKAVDTAEKQWYQQETSKVYVGSAGAAGFNEAIMRLLLGSDHAAVLDRRVVGIQTPGGCGALSIAGHLIKRCYGSVQREGTVWVSAPTWANHIPLLSDCGLSLKEYRYYDGESHTLDFPAMMEDLSKSKANDIVLLHGCCHNPSGADLNQEQWQLIAELLNEKGVVPFVDIAYQGLGDGLDEDAWGLRYLAEHCPEVIIASSCSKNFGLYRERVGSVFVVAKDSQVAEINKGQLMNIARGIYSMPPHYGAALVDIILHDLQLREQWQEELTFMRERIAGLRTRFVQKLNAAGAASRFDYIEQEKGMFSFLGISMDQVRALKEQYSIYMVNSSRMNIAGLSDKNMDYVVQALMQTL</sequence>
<accession>A0A1D2QQR6</accession>
<evidence type="ECO:0000256" key="4">
    <source>
        <dbReference type="ARBA" id="ARBA00022576"/>
    </source>
</evidence>
<dbReference type="PROSITE" id="PS00105">
    <property type="entry name" value="AA_TRANSFER_CLASS_1"/>
    <property type="match status" value="1"/>
</dbReference>
<comment type="similarity">
    <text evidence="2 7">Belongs to the class-I pyridoxal-phosphate-dependent aminotransferase family.</text>
</comment>
<evidence type="ECO:0000256" key="3">
    <source>
        <dbReference type="ARBA" id="ARBA00011738"/>
    </source>
</evidence>
<dbReference type="GO" id="GO:0004838">
    <property type="term" value="F:L-tyrosine-2-oxoglutarate transaminase activity"/>
    <property type="evidence" value="ECO:0007669"/>
    <property type="project" value="TreeGrafter"/>
</dbReference>
<keyword evidence="6" id="KW-0663">Pyridoxal phosphate</keyword>
<dbReference type="Pfam" id="PF00155">
    <property type="entry name" value="Aminotran_1_2"/>
    <property type="match status" value="1"/>
</dbReference>
<dbReference type="CDD" id="cd00609">
    <property type="entry name" value="AAT_like"/>
    <property type="match status" value="1"/>
</dbReference>
<dbReference type="InterPro" id="IPR004838">
    <property type="entry name" value="NHTrfase_class1_PyrdxlP-BS"/>
</dbReference>
<dbReference type="EMBL" id="MDLC01000017">
    <property type="protein sequence ID" value="ODS23926.1"/>
    <property type="molecule type" value="Genomic_DNA"/>
</dbReference>
<dbReference type="Gene3D" id="3.90.1150.10">
    <property type="entry name" value="Aspartate Aminotransferase, domain 1"/>
    <property type="match status" value="1"/>
</dbReference>
<dbReference type="GO" id="GO:0033585">
    <property type="term" value="P:L-phenylalanine biosynthetic process from chorismate via phenylpyruvate"/>
    <property type="evidence" value="ECO:0007669"/>
    <property type="project" value="TreeGrafter"/>
</dbReference>
<dbReference type="GO" id="GO:0005829">
    <property type="term" value="C:cytosol"/>
    <property type="evidence" value="ECO:0007669"/>
    <property type="project" value="TreeGrafter"/>
</dbReference>
<dbReference type="STRING" id="62101.AB835_06295"/>
<evidence type="ECO:0000259" key="8">
    <source>
        <dbReference type="Pfam" id="PF00155"/>
    </source>
</evidence>
<dbReference type="Proteomes" id="UP000242502">
    <property type="component" value="Unassembled WGS sequence"/>
</dbReference>
<dbReference type="PANTHER" id="PTHR11879:SF22">
    <property type="entry name" value="ASPARTATE AMINOTRANSFERASE, MITOCHONDRIAL"/>
    <property type="match status" value="1"/>
</dbReference>
<dbReference type="PANTHER" id="PTHR11879">
    <property type="entry name" value="ASPARTATE AMINOTRANSFERASE"/>
    <property type="match status" value="1"/>
</dbReference>
<name>A0A1D2QQR6_9GAMM</name>
<evidence type="ECO:0000313" key="10">
    <source>
        <dbReference type="Proteomes" id="UP000242502"/>
    </source>
</evidence>
<dbReference type="PRINTS" id="PR00799">
    <property type="entry name" value="TRANSAMINASE"/>
</dbReference>
<comment type="cofactor">
    <cofactor evidence="1 7">
        <name>pyridoxal 5'-phosphate</name>
        <dbReference type="ChEBI" id="CHEBI:597326"/>
    </cofactor>
</comment>
<comment type="caution">
    <text evidence="9">The sequence shown here is derived from an EMBL/GenBank/DDBJ whole genome shotgun (WGS) entry which is preliminary data.</text>
</comment>
<evidence type="ECO:0000313" key="9">
    <source>
        <dbReference type="EMBL" id="ODS23926.1"/>
    </source>
</evidence>